<dbReference type="PANTHER" id="PTHR18884">
    <property type="entry name" value="SEPTIN"/>
    <property type="match status" value="1"/>
</dbReference>
<dbReference type="InterPro" id="IPR027417">
    <property type="entry name" value="P-loop_NTPase"/>
</dbReference>
<reference evidence="6 7" key="1">
    <citation type="journal article" date="2016" name="Proc. Natl. Acad. Sci. U.S.A.">
        <title>Lipid metabolic changes in an early divergent fungus govern the establishment of a mutualistic symbiosis with endobacteria.</title>
        <authorList>
            <person name="Lastovetsky O.A."/>
            <person name="Gaspar M.L."/>
            <person name="Mondo S.J."/>
            <person name="LaButti K.M."/>
            <person name="Sandor L."/>
            <person name="Grigoriev I.V."/>
            <person name="Henry S.A."/>
            <person name="Pawlowska T.E."/>
        </authorList>
    </citation>
    <scope>NUCLEOTIDE SEQUENCE [LARGE SCALE GENOMIC DNA]</scope>
    <source>
        <strain evidence="6 7">ATCC 11559</strain>
    </source>
</reference>
<dbReference type="GO" id="GO:0005938">
    <property type="term" value="C:cell cortex"/>
    <property type="evidence" value="ECO:0007669"/>
    <property type="project" value="UniProtKB-ARBA"/>
</dbReference>
<evidence type="ECO:0000256" key="1">
    <source>
        <dbReference type="ARBA" id="ARBA00022741"/>
    </source>
</evidence>
<comment type="similarity">
    <text evidence="3">Belongs to the TRAFAC class TrmE-Era-EngA-EngB-Septin-like GTPase superfamily. Septin GTPase family.</text>
</comment>
<dbReference type="CDD" id="cd01850">
    <property type="entry name" value="CDC_Septin"/>
    <property type="match status" value="1"/>
</dbReference>
<dbReference type="FunFam" id="3.40.50.300:FF:000238">
    <property type="entry name" value="Cell division control 12"/>
    <property type="match status" value="1"/>
</dbReference>
<dbReference type="InterPro" id="IPR024624">
    <property type="entry name" value="Pyridox_Oxase_Alr4036_FMN-bd"/>
</dbReference>
<dbReference type="GO" id="GO:0005525">
    <property type="term" value="F:GTP binding"/>
    <property type="evidence" value="ECO:0007669"/>
    <property type="project" value="UniProtKB-KW"/>
</dbReference>
<proteinExistence type="inferred from homology"/>
<evidence type="ECO:0000313" key="7">
    <source>
        <dbReference type="Proteomes" id="UP000242381"/>
    </source>
</evidence>
<evidence type="ECO:0000256" key="4">
    <source>
        <dbReference type="SAM" id="Coils"/>
    </source>
</evidence>
<dbReference type="InterPro" id="IPR030379">
    <property type="entry name" value="G_SEPTIN_dom"/>
</dbReference>
<keyword evidence="4" id="KW-0175">Coiled coil</keyword>
<evidence type="ECO:0000313" key="6">
    <source>
        <dbReference type="EMBL" id="ORE17683.1"/>
    </source>
</evidence>
<accession>A0A1X0S044</accession>
<dbReference type="Pfam" id="PF12766">
    <property type="entry name" value="Pyridox_oxase_2"/>
    <property type="match status" value="1"/>
</dbReference>
<dbReference type="VEuPathDB" id="FungiDB:BCV72DRAFT_118576"/>
<protein>
    <submittedName>
        <fullName evidence="6">Septin-domain-containing protein</fullName>
    </submittedName>
</protein>
<feature type="domain" description="Septin-type G" evidence="5">
    <location>
        <begin position="27"/>
        <end position="300"/>
    </location>
</feature>
<dbReference type="InterPro" id="IPR012349">
    <property type="entry name" value="Split_barrel_FMN-bd"/>
</dbReference>
<dbReference type="PROSITE" id="PS51719">
    <property type="entry name" value="G_SEPTIN"/>
    <property type="match status" value="1"/>
</dbReference>
<evidence type="ECO:0000256" key="3">
    <source>
        <dbReference type="RuleBase" id="RU004560"/>
    </source>
</evidence>
<keyword evidence="1 3" id="KW-0547">Nucleotide-binding</keyword>
<dbReference type="Pfam" id="PF00735">
    <property type="entry name" value="Septin"/>
    <property type="match status" value="1"/>
</dbReference>
<dbReference type="VEuPathDB" id="FungiDB:BCV72DRAFT_118567"/>
<dbReference type="AlphaFoldDB" id="A0A1X0S044"/>
<dbReference type="EMBL" id="KV921349">
    <property type="protein sequence ID" value="ORE17683.1"/>
    <property type="molecule type" value="Genomic_DNA"/>
</dbReference>
<evidence type="ECO:0000256" key="2">
    <source>
        <dbReference type="ARBA" id="ARBA00023134"/>
    </source>
</evidence>
<dbReference type="GO" id="GO:0032156">
    <property type="term" value="C:septin cytoskeleton"/>
    <property type="evidence" value="ECO:0007669"/>
    <property type="project" value="UniProtKB-ARBA"/>
</dbReference>
<name>A0A1X0S044_RHIZD</name>
<dbReference type="OMA" id="DIHYEYY"/>
<evidence type="ECO:0000259" key="5">
    <source>
        <dbReference type="PROSITE" id="PS51719"/>
    </source>
</evidence>
<dbReference type="Proteomes" id="UP000242381">
    <property type="component" value="Unassembled WGS sequence"/>
</dbReference>
<feature type="coiled-coil region" evidence="4">
    <location>
        <begin position="350"/>
        <end position="384"/>
    </location>
</feature>
<dbReference type="InterPro" id="IPR016491">
    <property type="entry name" value="Septin"/>
</dbReference>
<dbReference type="Gene3D" id="2.30.110.10">
    <property type="entry name" value="Electron Transport, Fmn-binding Protein, Chain A"/>
    <property type="match status" value="1"/>
</dbReference>
<gene>
    <name evidence="6" type="ORF">BCV71DRAFT_255961</name>
</gene>
<sequence>MSTLTVSSSGIGIAHLPNQKHRIISKKGAHFTLMVCGESGLGKTTFINTLFATTIKNHKVHEKRHEKQLDRTVEIEITKAELEERMFRVKLTVIDTPGFGDYVNNRESWVPIIEFIDDQHESFMLQEQQPMRQGKIDMRVHACLYFIRPTGHSLKPLDIEIMKRLSSRVNLIPVIAKADTLTPKDLAQFKQNVRQAIEANHIKIYSCPIESEDEETTKRNKSIADAFPYAIIGSTNIVQTADGRKVRGREYSWGVAEVENEEHCDFKKLRNLLIRTHMLDLMTTTEDVHYENYRQQQMATRKFGEPKVTKKPENPKFREKEEELRKSFTAKVKAEETRFREWEQQLITERDRLNKDLETQHAQIKQLESELDKLYQQVGRSEKIGLSASYASLATVRLDSTPAVRTVVMRGFVAEHHKEETGLTSDLLVITTDKRTEKIKEIENNPNVEINWYMSGTVSQFRIRGVVYIIKKGETPVCDWDTVVSSSSIPPTTQPSLALEAFNRHKKINCWEAERLRQFIQLDAGLRRDMLDETDAPDIKQLDIEGIDQHGWFQHSQLQPLLEKAYENFTLLVVDVRSIIYWSPPAGIKSLL</sequence>
<dbReference type="SUPFAM" id="SSF50475">
    <property type="entry name" value="FMN-binding split barrel"/>
    <property type="match status" value="1"/>
</dbReference>
<keyword evidence="2 3" id="KW-0342">GTP-binding</keyword>
<dbReference type="SUPFAM" id="SSF52540">
    <property type="entry name" value="P-loop containing nucleoside triphosphate hydrolases"/>
    <property type="match status" value="1"/>
</dbReference>
<dbReference type="Gene3D" id="3.40.50.300">
    <property type="entry name" value="P-loop containing nucleotide triphosphate hydrolases"/>
    <property type="match status" value="1"/>
</dbReference>
<dbReference type="GO" id="GO:0010181">
    <property type="term" value="F:FMN binding"/>
    <property type="evidence" value="ECO:0007669"/>
    <property type="project" value="InterPro"/>
</dbReference>
<organism evidence="6 7">
    <name type="scientific">Rhizopus microsporus</name>
    <dbReference type="NCBI Taxonomy" id="58291"/>
    <lineage>
        <taxon>Eukaryota</taxon>
        <taxon>Fungi</taxon>
        <taxon>Fungi incertae sedis</taxon>
        <taxon>Mucoromycota</taxon>
        <taxon>Mucoromycotina</taxon>
        <taxon>Mucoromycetes</taxon>
        <taxon>Mucorales</taxon>
        <taxon>Mucorineae</taxon>
        <taxon>Rhizopodaceae</taxon>
        <taxon>Rhizopus</taxon>
    </lineage>
</organism>